<keyword evidence="2" id="KW-0547">Nucleotide-binding</keyword>
<evidence type="ECO:0000256" key="1">
    <source>
        <dbReference type="ARBA" id="ARBA00022737"/>
    </source>
</evidence>
<feature type="non-terminal residue" evidence="8">
    <location>
        <position position="678"/>
    </location>
</feature>
<dbReference type="SMART" id="SM00382">
    <property type="entry name" value="AAA"/>
    <property type="match status" value="1"/>
</dbReference>
<dbReference type="InterPro" id="IPR004176">
    <property type="entry name" value="Clp_R_N"/>
</dbReference>
<comment type="caution">
    <text evidence="8">The sequence shown here is derived from an EMBL/GenBank/DDBJ whole genome shotgun (WGS) entry which is preliminary data.</text>
</comment>
<sequence>MKLTDKGKALLEAARKHAKKRGDSYVDTDHLLEALFTLKDGNPFLKLLDKRGISAEAIRREVERGLSSFHSQLDEMTNSYIGALEEREKMLSNAYSPGLVKELYHTLFKYLEDAIAKDMRGERIREFVTLKVRRWVPERRTRSLIDEFFGTDIFSEFFGDVWGHDREWILRDYSLRVPKEFANEIREVAKRWGLEEEDANRMLYELADLEDKLRGSLLQLKNSGVEPRRIIGKLRAHFLREEKEPSHSFFLEKILEKAAKTAEDGVGITHIADAMMDSPDTVGGYYLSQIMRALRGQKGEPIPSNIKEEMQEEERSALERFTVNLTQLACEGKLDPVIGREREIQRMIETLIRRQKNNPVIVGEAGVGKTALVEGLAQKIAKGEVPEQLKDAKLLQLDMGALLAGTKYRGEFEERLKQMLDEIKKAGNVILFIDELHNVVGAGRAEGGALDAANLLKPALARGEFQVIGATTPEEYRSMSNRYVQDRHLPDKAIDAIDQSASKKALKVLYPEIRVKEIEGKLKELKEQQVHEKEKARISEIEADIKRLEKELDELKTLLAKKEKAGAKDLKELEDKVAKLEKQVKEAEDKGDLKRWEELLDKLKATKKELLEARQKASEQLEEIRVTSDDVAEVVSEWTNIPVARMMEEEKAKLLKMEEHLHRRVIGQDEAIVAVSRA</sequence>
<keyword evidence="4" id="KW-0143">Chaperone</keyword>
<dbReference type="Gene3D" id="3.40.50.300">
    <property type="entry name" value="P-loop containing nucleotide triphosphate hydrolases"/>
    <property type="match status" value="2"/>
</dbReference>
<dbReference type="AlphaFoldDB" id="A0A257LTU6"/>
<proteinExistence type="predicted"/>
<evidence type="ECO:0000313" key="9">
    <source>
        <dbReference type="Proteomes" id="UP000216312"/>
    </source>
</evidence>
<name>A0A257LTU6_UNCW3</name>
<dbReference type="GO" id="GO:0016887">
    <property type="term" value="F:ATP hydrolysis activity"/>
    <property type="evidence" value="ECO:0007669"/>
    <property type="project" value="InterPro"/>
</dbReference>
<accession>A0A257LTU6</accession>
<dbReference type="InterPro" id="IPR036628">
    <property type="entry name" value="Clp_N_dom_sf"/>
</dbReference>
<evidence type="ECO:0000256" key="2">
    <source>
        <dbReference type="ARBA" id="ARBA00022741"/>
    </source>
</evidence>
<evidence type="ECO:0000256" key="3">
    <source>
        <dbReference type="ARBA" id="ARBA00022840"/>
    </source>
</evidence>
<protein>
    <recommendedName>
        <fullName evidence="7">Clp R domain-containing protein</fullName>
    </recommendedName>
</protein>
<dbReference type="Gene3D" id="1.10.1780.10">
    <property type="entry name" value="Clp, N-terminal domain"/>
    <property type="match status" value="1"/>
</dbReference>
<feature type="domain" description="Clp R" evidence="7">
    <location>
        <begin position="1"/>
        <end position="68"/>
    </location>
</feature>
<evidence type="ECO:0000256" key="5">
    <source>
        <dbReference type="PROSITE-ProRule" id="PRU01251"/>
    </source>
</evidence>
<dbReference type="InterPro" id="IPR027417">
    <property type="entry name" value="P-loop_NTPase"/>
</dbReference>
<evidence type="ECO:0000313" key="8">
    <source>
        <dbReference type="EMBL" id="OYV03077.1"/>
    </source>
</evidence>
<keyword evidence="3" id="KW-0067">ATP-binding</keyword>
<dbReference type="EMBL" id="NMUJ01000024">
    <property type="protein sequence ID" value="OYV03077.1"/>
    <property type="molecule type" value="Genomic_DNA"/>
</dbReference>
<organism evidence="8 9">
    <name type="scientific">candidate division WOR-3 bacterium 4484_18</name>
    <dbReference type="NCBI Taxonomy" id="2020626"/>
    <lineage>
        <taxon>Bacteria</taxon>
        <taxon>Bacteria division WOR-3</taxon>
    </lineage>
</organism>
<dbReference type="SUPFAM" id="SSF52540">
    <property type="entry name" value="P-loop containing nucleoside triphosphate hydrolases"/>
    <property type="match status" value="1"/>
</dbReference>
<dbReference type="PROSITE" id="PS00870">
    <property type="entry name" value="CLPAB_1"/>
    <property type="match status" value="1"/>
</dbReference>
<dbReference type="GO" id="GO:0034605">
    <property type="term" value="P:cellular response to heat"/>
    <property type="evidence" value="ECO:0007669"/>
    <property type="project" value="TreeGrafter"/>
</dbReference>
<keyword evidence="1 5" id="KW-0677">Repeat</keyword>
<evidence type="ECO:0000256" key="4">
    <source>
        <dbReference type="ARBA" id="ARBA00023186"/>
    </source>
</evidence>
<dbReference type="Pfam" id="PF02861">
    <property type="entry name" value="Clp_N"/>
    <property type="match status" value="1"/>
</dbReference>
<gene>
    <name evidence="8" type="ORF">CGW93_02595</name>
</gene>
<dbReference type="PANTHER" id="PTHR11638">
    <property type="entry name" value="ATP-DEPENDENT CLP PROTEASE"/>
    <property type="match status" value="1"/>
</dbReference>
<dbReference type="PANTHER" id="PTHR11638:SF18">
    <property type="entry name" value="HEAT SHOCK PROTEIN 104"/>
    <property type="match status" value="1"/>
</dbReference>
<evidence type="ECO:0000256" key="6">
    <source>
        <dbReference type="SAM" id="Coils"/>
    </source>
</evidence>
<keyword evidence="6" id="KW-0175">Coiled coil</keyword>
<feature type="coiled-coil region" evidence="6">
    <location>
        <begin position="515"/>
        <end position="627"/>
    </location>
</feature>
<dbReference type="SUPFAM" id="SSF81923">
    <property type="entry name" value="Double Clp-N motif"/>
    <property type="match status" value="1"/>
</dbReference>
<dbReference type="InterPro" id="IPR050130">
    <property type="entry name" value="ClpA_ClpB"/>
</dbReference>
<dbReference type="Pfam" id="PF17871">
    <property type="entry name" value="AAA_lid_9"/>
    <property type="match status" value="1"/>
</dbReference>
<dbReference type="InterPro" id="IPR003959">
    <property type="entry name" value="ATPase_AAA_core"/>
</dbReference>
<evidence type="ECO:0000259" key="7">
    <source>
        <dbReference type="PROSITE" id="PS51903"/>
    </source>
</evidence>
<dbReference type="InterPro" id="IPR041546">
    <property type="entry name" value="ClpA/ClpB_AAA_lid"/>
</dbReference>
<dbReference type="InterPro" id="IPR018368">
    <property type="entry name" value="ClpA/B_CS1"/>
</dbReference>
<dbReference type="GO" id="GO:0005524">
    <property type="term" value="F:ATP binding"/>
    <property type="evidence" value="ECO:0007669"/>
    <property type="project" value="UniProtKB-KW"/>
</dbReference>
<reference evidence="9" key="1">
    <citation type="submission" date="2017-07" db="EMBL/GenBank/DDBJ databases">
        <title>Novel pathways for hydrocarbon cycling and metabolic interdependencies in hydrothermal sediment communities.</title>
        <authorList>
            <person name="Dombrowski N."/>
            <person name="Seitz K."/>
            <person name="Teske A."/>
            <person name="Baker B."/>
        </authorList>
    </citation>
    <scope>NUCLEOTIDE SEQUENCE [LARGE SCALE GENOMIC DNA]</scope>
</reference>
<dbReference type="Proteomes" id="UP000216312">
    <property type="component" value="Unassembled WGS sequence"/>
</dbReference>
<dbReference type="PROSITE" id="PS51903">
    <property type="entry name" value="CLP_R"/>
    <property type="match status" value="1"/>
</dbReference>
<dbReference type="InterPro" id="IPR003593">
    <property type="entry name" value="AAA+_ATPase"/>
</dbReference>
<dbReference type="Pfam" id="PF00004">
    <property type="entry name" value="AAA"/>
    <property type="match status" value="1"/>
</dbReference>
<dbReference type="CDD" id="cd00009">
    <property type="entry name" value="AAA"/>
    <property type="match status" value="1"/>
</dbReference>
<dbReference type="GO" id="GO:0005737">
    <property type="term" value="C:cytoplasm"/>
    <property type="evidence" value="ECO:0007669"/>
    <property type="project" value="TreeGrafter"/>
</dbReference>